<dbReference type="OrthoDB" id="513696at2759"/>
<feature type="region of interest" description="Disordered" evidence="2">
    <location>
        <begin position="211"/>
        <end position="231"/>
    </location>
</feature>
<dbReference type="Pfam" id="PF10186">
    <property type="entry name" value="ATG14"/>
    <property type="match status" value="1"/>
</dbReference>
<feature type="region of interest" description="Disordered" evidence="2">
    <location>
        <begin position="365"/>
        <end position="385"/>
    </location>
</feature>
<keyword evidence="3" id="KW-0804">Transcription</keyword>
<dbReference type="GO" id="GO:0000323">
    <property type="term" value="C:lytic vacuole"/>
    <property type="evidence" value="ECO:0007669"/>
    <property type="project" value="TreeGrafter"/>
</dbReference>
<protein>
    <submittedName>
        <fullName evidence="3">DNA-directed RNA polymerase II</fullName>
    </submittedName>
</protein>
<evidence type="ECO:0000256" key="1">
    <source>
        <dbReference type="ARBA" id="ARBA00023054"/>
    </source>
</evidence>
<comment type="caution">
    <text evidence="3">The sequence shown here is derived from an EMBL/GenBank/DDBJ whole genome shotgun (WGS) entry which is preliminary data.</text>
</comment>
<dbReference type="GO" id="GO:0005768">
    <property type="term" value="C:endosome"/>
    <property type="evidence" value="ECO:0007669"/>
    <property type="project" value="TreeGrafter"/>
</dbReference>
<evidence type="ECO:0000256" key="2">
    <source>
        <dbReference type="SAM" id="MobiDB-lite"/>
    </source>
</evidence>
<sequence length="404" mass="41996">MSEDAARSRARAAEAERELCALRARAAAMRADVAARQERLAEAQRRMGARAHATMAAEHAARERLATAAMRTMDALAREQRGRVVRRVLQILPLTLVPPVRDAGGSGSTAAAAAPLDDRGGATICGLPLPDSRASMAELAAVAGSLGSALGYLALLLDLLSRLLQLPVPHRIAFQGSTSLLWQPDSFFDMRASPPNDALLLAWPRGADEHAWGGDASGSGGGGSAAAQQQRARQEAQLRVALAALQRAAGSLVYARLGPDAPAKVPPDWSTFAWLAGLCQMLAADPRPASARVGVPAARPHPLAASAVFGRHSPENGGMAQSVLLHEGGEEDEGEDGWEHLGQPMPPTPMETEDVEQWEAANFRTGGDSNGSGATPAAAAFGTSPMARLRSLRSLLPGSLGGGG</sequence>
<dbReference type="Proteomes" id="UP000239649">
    <property type="component" value="Unassembled WGS sequence"/>
</dbReference>
<dbReference type="PANTHER" id="PTHR15157">
    <property type="entry name" value="UV RADIATION RESISTANCE-ASSOCIATED GENE PROTEIN"/>
    <property type="match status" value="1"/>
</dbReference>
<keyword evidence="4" id="KW-1185">Reference proteome</keyword>
<organism evidence="3 4">
    <name type="scientific">Micractinium conductrix</name>
    <dbReference type="NCBI Taxonomy" id="554055"/>
    <lineage>
        <taxon>Eukaryota</taxon>
        <taxon>Viridiplantae</taxon>
        <taxon>Chlorophyta</taxon>
        <taxon>core chlorophytes</taxon>
        <taxon>Trebouxiophyceae</taxon>
        <taxon>Chlorellales</taxon>
        <taxon>Chlorellaceae</taxon>
        <taxon>Chlorella clade</taxon>
        <taxon>Micractinium</taxon>
    </lineage>
</organism>
<gene>
    <name evidence="3" type="ORF">C2E20_2744</name>
</gene>
<reference evidence="3 4" key="1">
    <citation type="journal article" date="2018" name="Plant J.">
        <title>Genome sequences of Chlorella sorokiniana UTEX 1602 and Micractinium conductrix SAG 241.80: implications to maltose excretion by a green alga.</title>
        <authorList>
            <person name="Arriola M.B."/>
            <person name="Velmurugan N."/>
            <person name="Zhang Y."/>
            <person name="Plunkett M.H."/>
            <person name="Hondzo H."/>
            <person name="Barney B.M."/>
        </authorList>
    </citation>
    <scope>NUCLEOTIDE SEQUENCE [LARGE SCALE GENOMIC DNA]</scope>
    <source>
        <strain evidence="3 4">SAG 241.80</strain>
    </source>
</reference>
<dbReference type="AlphaFoldDB" id="A0A2P6VJA5"/>
<evidence type="ECO:0000313" key="4">
    <source>
        <dbReference type="Proteomes" id="UP000239649"/>
    </source>
</evidence>
<dbReference type="GO" id="GO:0000149">
    <property type="term" value="F:SNARE binding"/>
    <property type="evidence" value="ECO:0007669"/>
    <property type="project" value="TreeGrafter"/>
</dbReference>
<feature type="compositionally biased region" description="Gly residues" evidence="2">
    <location>
        <begin position="215"/>
        <end position="224"/>
    </location>
</feature>
<dbReference type="EMBL" id="LHPF02000005">
    <property type="protein sequence ID" value="PSC74183.1"/>
    <property type="molecule type" value="Genomic_DNA"/>
</dbReference>
<dbReference type="InterPro" id="IPR018791">
    <property type="entry name" value="UV_resistance/autophagy_Atg14"/>
</dbReference>
<keyword evidence="1" id="KW-0175">Coiled coil</keyword>
<dbReference type="GO" id="GO:0035493">
    <property type="term" value="P:SNARE complex assembly"/>
    <property type="evidence" value="ECO:0007669"/>
    <property type="project" value="TreeGrafter"/>
</dbReference>
<proteinExistence type="predicted"/>
<evidence type="ECO:0000313" key="3">
    <source>
        <dbReference type="EMBL" id="PSC74183.1"/>
    </source>
</evidence>
<accession>A0A2P6VJA5</accession>
<dbReference type="PANTHER" id="PTHR15157:SF5">
    <property type="entry name" value="UV RADIATION RESISTANCE-ASSOCIATED GENE PROTEIN"/>
    <property type="match status" value="1"/>
</dbReference>
<keyword evidence="3" id="KW-0240">DNA-directed RNA polymerase</keyword>
<name>A0A2P6VJA5_9CHLO</name>
<dbReference type="GO" id="GO:0000428">
    <property type="term" value="C:DNA-directed RNA polymerase complex"/>
    <property type="evidence" value="ECO:0007669"/>
    <property type="project" value="UniProtKB-KW"/>
</dbReference>